<dbReference type="InterPro" id="IPR050231">
    <property type="entry name" value="Iron_ascorbate_oxido_reductase"/>
</dbReference>
<accession>A0A166WT57</accession>
<dbReference type="Pfam" id="PF14226">
    <property type="entry name" value="DIOX_N"/>
    <property type="match status" value="1"/>
</dbReference>
<dbReference type="Proteomes" id="UP000076532">
    <property type="component" value="Unassembled WGS sequence"/>
</dbReference>
<evidence type="ECO:0000313" key="3">
    <source>
        <dbReference type="EMBL" id="KZP34083.1"/>
    </source>
</evidence>
<name>A0A166WT57_9AGAM</name>
<gene>
    <name evidence="3" type="ORF">FIBSPDRAFT_906772</name>
</gene>
<reference evidence="3 4" key="1">
    <citation type="journal article" date="2016" name="Mol. Biol. Evol.">
        <title>Comparative Genomics of Early-Diverging Mushroom-Forming Fungi Provides Insights into the Origins of Lignocellulose Decay Capabilities.</title>
        <authorList>
            <person name="Nagy L.G."/>
            <person name="Riley R."/>
            <person name="Tritt A."/>
            <person name="Adam C."/>
            <person name="Daum C."/>
            <person name="Floudas D."/>
            <person name="Sun H."/>
            <person name="Yadav J.S."/>
            <person name="Pangilinan J."/>
            <person name="Larsson K.H."/>
            <person name="Matsuura K."/>
            <person name="Barry K."/>
            <person name="Labutti K."/>
            <person name="Kuo R."/>
            <person name="Ohm R.A."/>
            <person name="Bhattacharya S.S."/>
            <person name="Shirouzu T."/>
            <person name="Yoshinaga Y."/>
            <person name="Martin F.M."/>
            <person name="Grigoriev I.V."/>
            <person name="Hibbett D.S."/>
        </authorList>
    </citation>
    <scope>NUCLEOTIDE SEQUENCE [LARGE SCALE GENOMIC DNA]</scope>
    <source>
        <strain evidence="3 4">CBS 109695</strain>
    </source>
</reference>
<organism evidence="3 4">
    <name type="scientific">Athelia psychrophila</name>
    <dbReference type="NCBI Taxonomy" id="1759441"/>
    <lineage>
        <taxon>Eukaryota</taxon>
        <taxon>Fungi</taxon>
        <taxon>Dikarya</taxon>
        <taxon>Basidiomycota</taxon>
        <taxon>Agaricomycotina</taxon>
        <taxon>Agaricomycetes</taxon>
        <taxon>Agaricomycetidae</taxon>
        <taxon>Atheliales</taxon>
        <taxon>Atheliaceae</taxon>
        <taxon>Athelia</taxon>
    </lineage>
</organism>
<dbReference type="InterPro" id="IPR027443">
    <property type="entry name" value="IPNS-like_sf"/>
</dbReference>
<dbReference type="OrthoDB" id="406156at2759"/>
<dbReference type="SUPFAM" id="SSF51197">
    <property type="entry name" value="Clavaminate synthase-like"/>
    <property type="match status" value="1"/>
</dbReference>
<dbReference type="EMBL" id="KV417481">
    <property type="protein sequence ID" value="KZP34083.1"/>
    <property type="molecule type" value="Genomic_DNA"/>
</dbReference>
<protein>
    <submittedName>
        <fullName evidence="3">Clavaminate synthase-like protein</fullName>
    </submittedName>
</protein>
<dbReference type="InterPro" id="IPR026992">
    <property type="entry name" value="DIOX_N"/>
</dbReference>
<evidence type="ECO:0000313" key="4">
    <source>
        <dbReference type="Proteomes" id="UP000076532"/>
    </source>
</evidence>
<evidence type="ECO:0000259" key="2">
    <source>
        <dbReference type="Pfam" id="PF14226"/>
    </source>
</evidence>
<dbReference type="AlphaFoldDB" id="A0A166WT57"/>
<evidence type="ECO:0000259" key="1">
    <source>
        <dbReference type="Pfam" id="PF03171"/>
    </source>
</evidence>
<dbReference type="PANTHER" id="PTHR47990">
    <property type="entry name" value="2-OXOGLUTARATE (2OG) AND FE(II)-DEPENDENT OXYGENASE SUPERFAMILY PROTEIN-RELATED"/>
    <property type="match status" value="1"/>
</dbReference>
<dbReference type="InterPro" id="IPR044861">
    <property type="entry name" value="IPNS-like_FE2OG_OXY"/>
</dbReference>
<keyword evidence="4" id="KW-1185">Reference proteome</keyword>
<feature type="domain" description="Isopenicillin N synthase-like Fe(2+) 2OG dioxygenase" evidence="1">
    <location>
        <begin position="179"/>
        <end position="258"/>
    </location>
</feature>
<dbReference type="Pfam" id="PF03171">
    <property type="entry name" value="2OG-FeII_Oxy"/>
    <property type="match status" value="1"/>
</dbReference>
<proteinExistence type="predicted"/>
<feature type="domain" description="Non-haem dioxygenase N-terminal" evidence="2">
    <location>
        <begin position="19"/>
        <end position="123"/>
    </location>
</feature>
<dbReference type="STRING" id="436010.A0A166WT57"/>
<dbReference type="Gene3D" id="2.60.120.330">
    <property type="entry name" value="B-lactam Antibiotic, Isopenicillin N Synthase, Chain"/>
    <property type="match status" value="2"/>
</dbReference>
<sequence length="331" mass="37481">MCSTLCLPLGSVDYVDLAVIDLSKAATPEGRAQLVPQVRKALATQGFFYAINHGYTQEQASTLTNRIFDIANLTFDGVAPEEKKYYTGDTEVLGAYKGYKPRNYWKIDKGVDQIEHYNTHRIVVSQEHPRPLRPFISEMEDFARHNHFNVLHPVLRLLALGLELPEDTLVKTHNFDAKGETSDIGGVTILWSQPIAALQILSTQGKWQWVKHMDNALVINSGDVLQFLSGDFYKPTIHRVVQPPVDQRNQERLGAFYFTMPDDDLKLVPYAESPVLQREGIHRLCEDEEAPTMEEWRKGRAVSYGRAALTVSTEKGVEEEVVRGVTVKHYN</sequence>